<dbReference type="eggNOG" id="COG0110">
    <property type="taxonomic scope" value="Bacteria"/>
</dbReference>
<sequence length="215" mass="22729">MGRALARMCSQATDEAGARRWQVQGFIDEDRELHGTRVDGLPVLGGLEAVERYPGADLVISICHVAHQGARRRIAQALGLPSHRYPTIVHRTAIIDPSCAMGHGTVLMPMVCVLPGVTIGNYVIVRPQSMMAADVVVQDYGTVAAQVFLGRCAVVEEGAYVGAGAKVREYASVGPGSVVGMGSLVLDHVPGGEIWAGNPLRRLAPGSRLTDRGPT</sequence>
<dbReference type="InterPro" id="IPR020019">
    <property type="entry name" value="AcTrfase_PglD-like"/>
</dbReference>
<dbReference type="RefSeq" id="WP_003962926.1">
    <property type="nucleotide sequence ID" value="NZ_WKJY01000191.1"/>
</dbReference>
<keyword evidence="1 3" id="KW-0808">Transferase</keyword>
<keyword evidence="4" id="KW-1185">Reference proteome</keyword>
<dbReference type="PANTHER" id="PTHR43300">
    <property type="entry name" value="ACETYLTRANSFERASE"/>
    <property type="match status" value="1"/>
</dbReference>
<dbReference type="GO" id="GO:0016740">
    <property type="term" value="F:transferase activity"/>
    <property type="evidence" value="ECO:0007669"/>
    <property type="project" value="UniProtKB-KW"/>
</dbReference>
<dbReference type="NCBIfam" id="TIGR03570">
    <property type="entry name" value="NeuD_NnaD"/>
    <property type="match status" value="1"/>
</dbReference>
<dbReference type="SUPFAM" id="SSF51161">
    <property type="entry name" value="Trimeric LpxA-like enzymes"/>
    <property type="match status" value="1"/>
</dbReference>
<dbReference type="OrthoDB" id="3697257at2"/>
<keyword evidence="2" id="KW-0677">Repeat</keyword>
<evidence type="ECO:0000313" key="3">
    <source>
        <dbReference type="EMBL" id="EFG03593.2"/>
    </source>
</evidence>
<reference evidence="3 4" key="1">
    <citation type="journal article" date="2010" name="Genome Biol. Evol.">
        <title>The sequence of a 1.8-mb bacterial linear plasmid reveals a rich evolutionary reservoir of secondary metabolic pathways.</title>
        <authorList>
            <person name="Medema M.H."/>
            <person name="Trefzer A."/>
            <person name="Kovalchuk A."/>
            <person name="van den Berg M."/>
            <person name="Mueller U."/>
            <person name="Heijne W."/>
            <person name="Wu L."/>
            <person name="Alam M.T."/>
            <person name="Ronning C.M."/>
            <person name="Nierman W.C."/>
            <person name="Bovenberg R.A.L."/>
            <person name="Breitling R."/>
            <person name="Takano E."/>
        </authorList>
    </citation>
    <scope>NUCLEOTIDE SEQUENCE [LARGE SCALE GENOMIC DNA]</scope>
    <source>
        <strain evidence="4">ATCC 27064 / DSM 738 / JCM 4710 / NBRC 13307 / NCIMB 12785 / NRRL 3585 / VKM Ac-602</strain>
        <plasmid evidence="3">pSCL4</plasmid>
    </source>
</reference>
<proteinExistence type="predicted"/>
<protein>
    <submittedName>
        <fullName evidence="3">Acetyltransferase</fullName>
    </submittedName>
</protein>
<dbReference type="InterPro" id="IPR018357">
    <property type="entry name" value="Hexapep_transf_CS"/>
</dbReference>
<gene>
    <name evidence="3" type="ORF">SCLAV_p0102</name>
</gene>
<accession>D5SI50</accession>
<dbReference type="AlphaFoldDB" id="D5SI50"/>
<dbReference type="InterPro" id="IPR050179">
    <property type="entry name" value="Trans_hexapeptide_repeat"/>
</dbReference>
<name>D5SI50_STRCL</name>
<evidence type="ECO:0000313" key="4">
    <source>
        <dbReference type="Proteomes" id="UP000002357"/>
    </source>
</evidence>
<dbReference type="PROSITE" id="PS00101">
    <property type="entry name" value="HEXAPEP_TRANSFERASES"/>
    <property type="match status" value="1"/>
</dbReference>
<dbReference type="InterPro" id="IPR011004">
    <property type="entry name" value="Trimer_LpxA-like_sf"/>
</dbReference>
<keyword evidence="3" id="KW-0614">Plasmid</keyword>
<dbReference type="Gene3D" id="3.40.50.20">
    <property type="match status" value="1"/>
</dbReference>
<dbReference type="EMBL" id="CM000914">
    <property type="protein sequence ID" value="EFG03593.2"/>
    <property type="molecule type" value="Genomic_DNA"/>
</dbReference>
<geneLocation type="plasmid" evidence="3 4">
    <name>pSCL4</name>
</geneLocation>
<dbReference type="Gene3D" id="2.160.10.10">
    <property type="entry name" value="Hexapeptide repeat proteins"/>
    <property type="match status" value="1"/>
</dbReference>
<dbReference type="PANTHER" id="PTHR43300:SF7">
    <property type="entry name" value="UDP-N-ACETYLBACILLOSAMINE N-ACETYLTRANSFERASE"/>
    <property type="match status" value="1"/>
</dbReference>
<evidence type="ECO:0000256" key="1">
    <source>
        <dbReference type="ARBA" id="ARBA00022679"/>
    </source>
</evidence>
<dbReference type="Proteomes" id="UP000002357">
    <property type="component" value="Plasmid pSCL4"/>
</dbReference>
<organism evidence="3 4">
    <name type="scientific">Streptomyces clavuligerus</name>
    <dbReference type="NCBI Taxonomy" id="1901"/>
    <lineage>
        <taxon>Bacteria</taxon>
        <taxon>Bacillati</taxon>
        <taxon>Actinomycetota</taxon>
        <taxon>Actinomycetes</taxon>
        <taxon>Kitasatosporales</taxon>
        <taxon>Streptomycetaceae</taxon>
        <taxon>Streptomyces</taxon>
    </lineage>
</organism>
<evidence type="ECO:0000256" key="2">
    <source>
        <dbReference type="ARBA" id="ARBA00022737"/>
    </source>
</evidence>